<protein>
    <recommendedName>
        <fullName evidence="4">RRM domain-containing protein</fullName>
    </recommendedName>
</protein>
<keyword evidence="3" id="KW-1185">Reference proteome</keyword>
<dbReference type="EMBL" id="MU001633">
    <property type="protein sequence ID" value="KAF2485229.1"/>
    <property type="molecule type" value="Genomic_DNA"/>
</dbReference>
<dbReference type="SUPFAM" id="SSF54928">
    <property type="entry name" value="RNA-binding domain, RBD"/>
    <property type="match status" value="1"/>
</dbReference>
<sequence length="331" mass="37178">MATPSLEDNVAQLVGFISDNSEDEHESEAPPSRQPSPAPPEQRHQSPDTATLLQEYVDAQIARDARQFQNWRNRESMLLVQDEAALLPVAAGNAGHEPESEPQSPDDFTMDCLIAQFDRIPATHESSHALELEDSEGREVWYTARGYTSHMPAQARDTEQDDIAPSIPPRSPARRDRLRALSLQIGRPSIAGAPPNQREGHEHFSPPHVAGVYVTELDRDISIGTLLEVLRKYVQELDHRYGIDYGPEAAGEDLWVWIRYPSAEAAARAVRLLEKMELNGRRIAAKLVVEPTELLRWTLWSRRKGAKWLDGDQRQQRGIVRGLGITSPRLC</sequence>
<dbReference type="Proteomes" id="UP000799767">
    <property type="component" value="Unassembled WGS sequence"/>
</dbReference>
<evidence type="ECO:0000313" key="3">
    <source>
        <dbReference type="Proteomes" id="UP000799767"/>
    </source>
</evidence>
<dbReference type="AlphaFoldDB" id="A0A6A6PZR3"/>
<feature type="region of interest" description="Disordered" evidence="1">
    <location>
        <begin position="152"/>
        <end position="175"/>
    </location>
</feature>
<dbReference type="GO" id="GO:0003676">
    <property type="term" value="F:nucleic acid binding"/>
    <property type="evidence" value="ECO:0007669"/>
    <property type="project" value="InterPro"/>
</dbReference>
<evidence type="ECO:0000256" key="1">
    <source>
        <dbReference type="SAM" id="MobiDB-lite"/>
    </source>
</evidence>
<reference evidence="2" key="1">
    <citation type="journal article" date="2020" name="Stud. Mycol.">
        <title>101 Dothideomycetes genomes: a test case for predicting lifestyles and emergence of pathogens.</title>
        <authorList>
            <person name="Haridas S."/>
            <person name="Albert R."/>
            <person name="Binder M."/>
            <person name="Bloem J."/>
            <person name="Labutti K."/>
            <person name="Salamov A."/>
            <person name="Andreopoulos B."/>
            <person name="Baker S."/>
            <person name="Barry K."/>
            <person name="Bills G."/>
            <person name="Bluhm B."/>
            <person name="Cannon C."/>
            <person name="Castanera R."/>
            <person name="Culley D."/>
            <person name="Daum C."/>
            <person name="Ezra D."/>
            <person name="Gonzalez J."/>
            <person name="Henrissat B."/>
            <person name="Kuo A."/>
            <person name="Liang C."/>
            <person name="Lipzen A."/>
            <person name="Lutzoni F."/>
            <person name="Magnuson J."/>
            <person name="Mondo S."/>
            <person name="Nolan M."/>
            <person name="Ohm R."/>
            <person name="Pangilinan J."/>
            <person name="Park H.-J."/>
            <person name="Ramirez L."/>
            <person name="Alfaro M."/>
            <person name="Sun H."/>
            <person name="Tritt A."/>
            <person name="Yoshinaga Y."/>
            <person name="Zwiers L.-H."/>
            <person name="Turgeon B."/>
            <person name="Goodwin S."/>
            <person name="Spatafora J."/>
            <person name="Crous P."/>
            <person name="Grigoriev I."/>
        </authorList>
    </citation>
    <scope>NUCLEOTIDE SEQUENCE</scope>
    <source>
        <strain evidence="2">CBS 113389</strain>
    </source>
</reference>
<gene>
    <name evidence="2" type="ORF">BDY17DRAFT_322094</name>
</gene>
<evidence type="ECO:0008006" key="4">
    <source>
        <dbReference type="Google" id="ProtNLM"/>
    </source>
</evidence>
<dbReference type="RefSeq" id="XP_033591798.1">
    <property type="nucleotide sequence ID" value="XM_033736751.1"/>
</dbReference>
<feature type="region of interest" description="Disordered" evidence="1">
    <location>
        <begin position="15"/>
        <end position="48"/>
    </location>
</feature>
<accession>A0A6A6PZR3</accession>
<proteinExistence type="predicted"/>
<organism evidence="2 3">
    <name type="scientific">Neohortaea acidophila</name>
    <dbReference type="NCBI Taxonomy" id="245834"/>
    <lineage>
        <taxon>Eukaryota</taxon>
        <taxon>Fungi</taxon>
        <taxon>Dikarya</taxon>
        <taxon>Ascomycota</taxon>
        <taxon>Pezizomycotina</taxon>
        <taxon>Dothideomycetes</taxon>
        <taxon>Dothideomycetidae</taxon>
        <taxon>Mycosphaerellales</taxon>
        <taxon>Teratosphaeriaceae</taxon>
        <taxon>Neohortaea</taxon>
    </lineage>
</organism>
<dbReference type="GeneID" id="54477753"/>
<dbReference type="CDD" id="cd00590">
    <property type="entry name" value="RRM_SF"/>
    <property type="match status" value="1"/>
</dbReference>
<evidence type="ECO:0000313" key="2">
    <source>
        <dbReference type="EMBL" id="KAF2485229.1"/>
    </source>
</evidence>
<name>A0A6A6PZR3_9PEZI</name>
<dbReference type="InterPro" id="IPR035979">
    <property type="entry name" value="RBD_domain_sf"/>
</dbReference>